<evidence type="ECO:0000259" key="2">
    <source>
        <dbReference type="Pfam" id="PF16525"/>
    </source>
</evidence>
<reference evidence="4" key="1">
    <citation type="submission" date="2018-05" db="EMBL/GenBank/DDBJ databases">
        <authorList>
            <person name="Deangelis K."/>
            <person name="Huntemann M."/>
            <person name="Clum A."/>
            <person name="Pillay M."/>
            <person name="Palaniappan K."/>
            <person name="Varghese N."/>
            <person name="Mikhailova N."/>
            <person name="Stamatis D."/>
            <person name="Reddy T."/>
            <person name="Daum C."/>
            <person name="Shapiro N."/>
            <person name="Ivanova N."/>
            <person name="Kyrpides N."/>
            <person name="Woyke T."/>
        </authorList>
    </citation>
    <scope>NUCLEOTIDE SEQUENCE [LARGE SCALE GENOMIC DNA]</scope>
    <source>
        <strain evidence="4">GAS496</strain>
    </source>
</reference>
<accession>A0A318H5B5</accession>
<comment type="caution">
    <text evidence="3">The sequence shown here is derived from an EMBL/GenBank/DDBJ whole genome shotgun (WGS) entry which is preliminary data.</text>
</comment>
<evidence type="ECO:0000313" key="3">
    <source>
        <dbReference type="EMBL" id="PXW99165.1"/>
    </source>
</evidence>
<dbReference type="EMBL" id="QJJU01000041">
    <property type="protein sequence ID" value="PXW99165.1"/>
    <property type="molecule type" value="Genomic_DNA"/>
</dbReference>
<dbReference type="InterPro" id="IPR038378">
    <property type="entry name" value="MHB_sf"/>
</dbReference>
<keyword evidence="4" id="KW-1185">Reference proteome</keyword>
<keyword evidence="1" id="KW-0732">Signal</keyword>
<feature type="signal peptide" evidence="1">
    <location>
        <begin position="1"/>
        <end position="31"/>
    </location>
</feature>
<dbReference type="InterPro" id="IPR032407">
    <property type="entry name" value="MHB"/>
</dbReference>
<evidence type="ECO:0000256" key="1">
    <source>
        <dbReference type="SAM" id="SignalP"/>
    </source>
</evidence>
<organism evidence="3 4">
    <name type="scientific">Mycolicibacterium moriokaense</name>
    <dbReference type="NCBI Taxonomy" id="39691"/>
    <lineage>
        <taxon>Bacteria</taxon>
        <taxon>Bacillati</taxon>
        <taxon>Actinomycetota</taxon>
        <taxon>Actinomycetes</taxon>
        <taxon>Mycobacteriales</taxon>
        <taxon>Mycobacteriaceae</taxon>
        <taxon>Mycolicibacterium</taxon>
    </lineage>
</organism>
<name>A0A318H5B5_9MYCO</name>
<dbReference type="Pfam" id="PF16525">
    <property type="entry name" value="MHB"/>
    <property type="match status" value="1"/>
</dbReference>
<proteinExistence type="predicted"/>
<feature type="chain" id="PRO_5016285244" evidence="1">
    <location>
        <begin position="32"/>
        <end position="115"/>
    </location>
</feature>
<feature type="domain" description="Haemophore haem-binding" evidence="2">
    <location>
        <begin position="39"/>
        <end position="115"/>
    </location>
</feature>
<dbReference type="Gene3D" id="1.20.20.20">
    <property type="entry name" value="Haemophore, haem-binding domain"/>
    <property type="match status" value="1"/>
</dbReference>
<dbReference type="OrthoDB" id="7448035at2"/>
<evidence type="ECO:0000313" key="4">
    <source>
        <dbReference type="Proteomes" id="UP000247781"/>
    </source>
</evidence>
<protein>
    <submittedName>
        <fullName evidence="3">Hemophore-related protein</fullName>
    </submittedName>
</protein>
<dbReference type="AlphaFoldDB" id="A0A318H5B5"/>
<dbReference type="GO" id="GO:0020037">
    <property type="term" value="F:heme binding"/>
    <property type="evidence" value="ECO:0007669"/>
    <property type="project" value="InterPro"/>
</dbReference>
<dbReference type="Proteomes" id="UP000247781">
    <property type="component" value="Unassembled WGS sequence"/>
</dbReference>
<gene>
    <name evidence="3" type="ORF">C8E89_14127</name>
</gene>
<sequence length="115" mass="12090">MLLSASTARRAIGAGAVAGAMLFGTVPSALADPPPPPPPGCSAADLEQVRADASTATSGYLFTHPDVNAFFSSLKGQPKDQIRNQIKTYLANNPQTQSDLAGIRQPLHDMKNRCQ</sequence>
<dbReference type="RefSeq" id="WP_110320033.1">
    <property type="nucleotide sequence ID" value="NZ_QJJU01000041.1"/>
</dbReference>
<reference evidence="3 4" key="2">
    <citation type="submission" date="2018-06" db="EMBL/GenBank/DDBJ databases">
        <title>Sequencing of bacterial isolates from soil warming experiment in Harvard Forest, Massachusetts, USA.</title>
        <authorList>
            <person name="Deangelis K.PhD."/>
        </authorList>
    </citation>
    <scope>NUCLEOTIDE SEQUENCE [LARGE SCALE GENOMIC DNA]</scope>
    <source>
        <strain evidence="3 4">GAS496</strain>
    </source>
</reference>
<dbReference type="NCBIfam" id="TIGR04529">
    <property type="entry name" value="MTB_hemophore"/>
    <property type="match status" value="1"/>
</dbReference>